<evidence type="ECO:0000256" key="1">
    <source>
        <dbReference type="SAM" id="SignalP"/>
    </source>
</evidence>
<evidence type="ECO:0000313" key="3">
    <source>
        <dbReference type="EMBL" id="OAJ68535.1"/>
    </source>
</evidence>
<comment type="caution">
    <text evidence="3">The sequence shown here is derived from an EMBL/GenBank/DDBJ whole genome shotgun (WGS) entry which is preliminary data.</text>
</comment>
<dbReference type="Proteomes" id="UP000077786">
    <property type="component" value="Unassembled WGS sequence"/>
</dbReference>
<dbReference type="AlphaFoldDB" id="A0A1B6VMW2"/>
<dbReference type="RefSeq" id="WP_064274028.1">
    <property type="nucleotide sequence ID" value="NZ_LUTU01000005.1"/>
</dbReference>
<dbReference type="OrthoDB" id="571052at2"/>
<sequence>MRTGLFVTALALGLSVTALPASAETIHLFGPFKGEHGATSPIKGSASAMLDTTKNTLTYRFEDNGLTGPVNAIHLHGPAVEGEDAGVIAPIPGPYQTRMTGTLTLTADQVKDVLAGKSYINLHTEKFPSGEARAQLTTELTGHKHHMEH</sequence>
<proteinExistence type="predicted"/>
<name>A0A1B6VMW2_9PROT</name>
<dbReference type="InterPro" id="IPR010895">
    <property type="entry name" value="CHRD"/>
</dbReference>
<organism evidence="3 4">
    <name type="scientific">Gluconobacter cerinus</name>
    <dbReference type="NCBI Taxonomy" id="38307"/>
    <lineage>
        <taxon>Bacteria</taxon>
        <taxon>Pseudomonadati</taxon>
        <taxon>Pseudomonadota</taxon>
        <taxon>Alphaproteobacteria</taxon>
        <taxon>Acetobacterales</taxon>
        <taxon>Acetobacteraceae</taxon>
        <taxon>Gluconobacter</taxon>
    </lineage>
</organism>
<dbReference type="Pfam" id="PF07452">
    <property type="entry name" value="CHRD"/>
    <property type="match status" value="1"/>
</dbReference>
<dbReference type="PATRIC" id="fig|38307.3.peg.1279"/>
<protein>
    <submittedName>
        <fullName evidence="3">CHRD domain-containing protein</fullName>
    </submittedName>
</protein>
<evidence type="ECO:0000259" key="2">
    <source>
        <dbReference type="SMART" id="SM00754"/>
    </source>
</evidence>
<feature type="domain" description="CHRD" evidence="2">
    <location>
        <begin position="22"/>
        <end position="138"/>
    </location>
</feature>
<reference evidence="3 4" key="1">
    <citation type="submission" date="2016-03" db="EMBL/GenBank/DDBJ databases">
        <title>Draft genome sequence of Gluconobacter cerinus strain CECT 9110.</title>
        <authorList>
            <person name="Sainz F."/>
            <person name="Mas A."/>
            <person name="Torija M.J."/>
        </authorList>
    </citation>
    <scope>NUCLEOTIDE SEQUENCE [LARGE SCALE GENOMIC DNA]</scope>
    <source>
        <strain evidence="3 4">CECT 9110</strain>
    </source>
</reference>
<gene>
    <name evidence="3" type="ORF">A0123_01243</name>
</gene>
<keyword evidence="1" id="KW-0732">Signal</keyword>
<dbReference type="SMART" id="SM00754">
    <property type="entry name" value="CHRD"/>
    <property type="match status" value="1"/>
</dbReference>
<feature type="chain" id="PRO_5008590175" evidence="1">
    <location>
        <begin position="24"/>
        <end position="149"/>
    </location>
</feature>
<feature type="signal peptide" evidence="1">
    <location>
        <begin position="1"/>
        <end position="23"/>
    </location>
</feature>
<dbReference type="EMBL" id="LUTU01000005">
    <property type="protein sequence ID" value="OAJ68535.1"/>
    <property type="molecule type" value="Genomic_DNA"/>
</dbReference>
<accession>A0A1B6VMW2</accession>
<evidence type="ECO:0000313" key="4">
    <source>
        <dbReference type="Proteomes" id="UP000077786"/>
    </source>
</evidence>